<feature type="region of interest" description="Disordered" evidence="1">
    <location>
        <begin position="1"/>
        <end position="83"/>
    </location>
</feature>
<reference evidence="2 3" key="1">
    <citation type="journal article" date="2023" name="Plants (Basel)">
        <title>Bridging the Gap: Combining Genomics and Transcriptomics Approaches to Understand Stylosanthes scabra, an Orphan Legume from the Brazilian Caatinga.</title>
        <authorList>
            <person name="Ferreira-Neto J.R.C."/>
            <person name="da Silva M.D."/>
            <person name="Binneck E."/>
            <person name="de Melo N.F."/>
            <person name="da Silva R.H."/>
            <person name="de Melo A.L.T.M."/>
            <person name="Pandolfi V."/>
            <person name="Bustamante F.O."/>
            <person name="Brasileiro-Vidal A.C."/>
            <person name="Benko-Iseppon A.M."/>
        </authorList>
    </citation>
    <scope>NUCLEOTIDE SEQUENCE [LARGE SCALE GENOMIC DNA]</scope>
    <source>
        <tissue evidence="2">Leaves</tissue>
    </source>
</reference>
<dbReference type="EMBL" id="JASCZI010092584">
    <property type="protein sequence ID" value="MED6152543.1"/>
    <property type="molecule type" value="Genomic_DNA"/>
</dbReference>
<accession>A0ABU6TWZ9</accession>
<evidence type="ECO:0000256" key="1">
    <source>
        <dbReference type="SAM" id="MobiDB-lite"/>
    </source>
</evidence>
<keyword evidence="3" id="KW-1185">Reference proteome</keyword>
<organism evidence="2 3">
    <name type="scientific">Stylosanthes scabra</name>
    <dbReference type="NCBI Taxonomy" id="79078"/>
    <lineage>
        <taxon>Eukaryota</taxon>
        <taxon>Viridiplantae</taxon>
        <taxon>Streptophyta</taxon>
        <taxon>Embryophyta</taxon>
        <taxon>Tracheophyta</taxon>
        <taxon>Spermatophyta</taxon>
        <taxon>Magnoliopsida</taxon>
        <taxon>eudicotyledons</taxon>
        <taxon>Gunneridae</taxon>
        <taxon>Pentapetalae</taxon>
        <taxon>rosids</taxon>
        <taxon>fabids</taxon>
        <taxon>Fabales</taxon>
        <taxon>Fabaceae</taxon>
        <taxon>Papilionoideae</taxon>
        <taxon>50 kb inversion clade</taxon>
        <taxon>dalbergioids sensu lato</taxon>
        <taxon>Dalbergieae</taxon>
        <taxon>Pterocarpus clade</taxon>
        <taxon>Stylosanthes</taxon>
    </lineage>
</organism>
<feature type="non-terminal residue" evidence="2">
    <location>
        <position position="83"/>
    </location>
</feature>
<name>A0ABU6TWZ9_9FABA</name>
<gene>
    <name evidence="2" type="ORF">PIB30_093090</name>
</gene>
<protein>
    <submittedName>
        <fullName evidence="2">Uncharacterized protein</fullName>
    </submittedName>
</protein>
<feature type="compositionally biased region" description="Basic and acidic residues" evidence="1">
    <location>
        <begin position="50"/>
        <end position="83"/>
    </location>
</feature>
<evidence type="ECO:0000313" key="2">
    <source>
        <dbReference type="EMBL" id="MED6152543.1"/>
    </source>
</evidence>
<evidence type="ECO:0000313" key="3">
    <source>
        <dbReference type="Proteomes" id="UP001341840"/>
    </source>
</evidence>
<sequence>MAIPTMSPNIGTYQASGQPSLPVHPHQRAESLASVTQSQARVPIGALPKLSKDFSDESGRRKQEMSTDKVVNHSDNEGEEEYH</sequence>
<feature type="compositionally biased region" description="Polar residues" evidence="1">
    <location>
        <begin position="1"/>
        <end position="19"/>
    </location>
</feature>
<dbReference type="Proteomes" id="UP001341840">
    <property type="component" value="Unassembled WGS sequence"/>
</dbReference>
<proteinExistence type="predicted"/>
<comment type="caution">
    <text evidence="2">The sequence shown here is derived from an EMBL/GenBank/DDBJ whole genome shotgun (WGS) entry which is preliminary data.</text>
</comment>